<evidence type="ECO:0000256" key="3">
    <source>
        <dbReference type="ARBA" id="ARBA00023163"/>
    </source>
</evidence>
<dbReference type="RefSeq" id="WP_350343458.1">
    <property type="nucleotide sequence ID" value="NZ_CP158367.1"/>
</dbReference>
<protein>
    <submittedName>
        <fullName evidence="6">Metalloregulator ArsR/SmtB family transcription factor</fullName>
    </submittedName>
</protein>
<reference evidence="6" key="2">
    <citation type="submission" date="2024-06" db="EMBL/GenBank/DDBJ databases">
        <authorList>
            <person name="Petrova K.O."/>
            <person name="Toshchakov S.V."/>
            <person name="Boltjanskaja Y.V."/>
            <person name="Kevbrin V."/>
        </authorList>
    </citation>
    <scope>NUCLEOTIDE SEQUENCE</scope>
    <source>
        <strain evidence="6">Z-910T</strain>
    </source>
</reference>
<evidence type="ECO:0000259" key="5">
    <source>
        <dbReference type="PROSITE" id="PS50987"/>
    </source>
</evidence>
<dbReference type="InterPro" id="IPR036390">
    <property type="entry name" value="WH_DNA-bd_sf"/>
</dbReference>
<evidence type="ECO:0000256" key="2">
    <source>
        <dbReference type="ARBA" id="ARBA00023125"/>
    </source>
</evidence>
<dbReference type="InterPro" id="IPR036388">
    <property type="entry name" value="WH-like_DNA-bd_sf"/>
</dbReference>
<sequence>MDKSLKALKALSDKTRLKIIKLLLNYNFCVGAIAKNLGISEAAVSQHLKVLRQAGIVVGEKRGYYTHYIINKEIIYNLSHELRSLVDDPPAVKISCHKKEKEGNKMVEEKCKKKDVKEPQKCSPEQIKECHGDQKHPCEDSKEN</sequence>
<dbReference type="PANTHER" id="PTHR33154:SF33">
    <property type="entry name" value="TRANSCRIPTIONAL REPRESSOR SDPR"/>
    <property type="match status" value="1"/>
</dbReference>
<dbReference type="InterPro" id="IPR051081">
    <property type="entry name" value="HTH_MetalResp_TranReg"/>
</dbReference>
<dbReference type="EMBL" id="CP158367">
    <property type="protein sequence ID" value="XBX74709.1"/>
    <property type="molecule type" value="Genomic_DNA"/>
</dbReference>
<dbReference type="Gene3D" id="1.10.10.10">
    <property type="entry name" value="Winged helix-like DNA-binding domain superfamily/Winged helix DNA-binding domain"/>
    <property type="match status" value="1"/>
</dbReference>
<reference evidence="6" key="1">
    <citation type="journal article" date="2013" name="Extremophiles">
        <title>Proteinivorax tanatarense gen. nov., sp. nov., an anaerobic, haloalkaliphilic, proteolytic bacterium isolated from a decaying algal bloom, and proposal of Proteinivoraceae fam. nov.</title>
        <authorList>
            <person name="Kevbrin V."/>
            <person name="Boltyanskaya Y."/>
            <person name="Zhilina T."/>
            <person name="Kolganova T."/>
            <person name="Lavrentjeva E."/>
            <person name="Kuznetsov B."/>
        </authorList>
    </citation>
    <scope>NUCLEOTIDE SEQUENCE</scope>
    <source>
        <strain evidence="6">Z-910T</strain>
    </source>
</reference>
<dbReference type="GO" id="GO:0003677">
    <property type="term" value="F:DNA binding"/>
    <property type="evidence" value="ECO:0007669"/>
    <property type="project" value="UniProtKB-KW"/>
</dbReference>
<dbReference type="InterPro" id="IPR001845">
    <property type="entry name" value="HTH_ArsR_DNA-bd_dom"/>
</dbReference>
<accession>A0AAU7VKW5</accession>
<evidence type="ECO:0000256" key="4">
    <source>
        <dbReference type="SAM" id="MobiDB-lite"/>
    </source>
</evidence>
<dbReference type="InterPro" id="IPR011991">
    <property type="entry name" value="ArsR-like_HTH"/>
</dbReference>
<dbReference type="SUPFAM" id="SSF46785">
    <property type="entry name" value="Winged helix' DNA-binding domain"/>
    <property type="match status" value="1"/>
</dbReference>
<dbReference type="SMART" id="SM00418">
    <property type="entry name" value="HTH_ARSR"/>
    <property type="match status" value="1"/>
</dbReference>
<proteinExistence type="predicted"/>
<dbReference type="PANTHER" id="PTHR33154">
    <property type="entry name" value="TRANSCRIPTIONAL REGULATOR, ARSR FAMILY"/>
    <property type="match status" value="1"/>
</dbReference>
<dbReference type="PROSITE" id="PS50987">
    <property type="entry name" value="HTH_ARSR_2"/>
    <property type="match status" value="1"/>
</dbReference>
<feature type="region of interest" description="Disordered" evidence="4">
    <location>
        <begin position="122"/>
        <end position="144"/>
    </location>
</feature>
<dbReference type="GO" id="GO:0003700">
    <property type="term" value="F:DNA-binding transcription factor activity"/>
    <property type="evidence" value="ECO:0007669"/>
    <property type="project" value="InterPro"/>
</dbReference>
<dbReference type="PRINTS" id="PR00778">
    <property type="entry name" value="HTHARSR"/>
</dbReference>
<keyword evidence="1" id="KW-0805">Transcription regulation</keyword>
<organism evidence="6">
    <name type="scientific">Proteinivorax tanatarense</name>
    <dbReference type="NCBI Taxonomy" id="1260629"/>
    <lineage>
        <taxon>Bacteria</taxon>
        <taxon>Bacillati</taxon>
        <taxon>Bacillota</taxon>
        <taxon>Clostridia</taxon>
        <taxon>Eubacteriales</taxon>
        <taxon>Proteinivoracaceae</taxon>
        <taxon>Proteinivorax</taxon>
    </lineage>
</organism>
<name>A0AAU7VKW5_9FIRM</name>
<dbReference type="NCBIfam" id="NF033788">
    <property type="entry name" value="HTH_metalloreg"/>
    <property type="match status" value="1"/>
</dbReference>
<evidence type="ECO:0000256" key="1">
    <source>
        <dbReference type="ARBA" id="ARBA00023015"/>
    </source>
</evidence>
<keyword evidence="3" id="KW-0804">Transcription</keyword>
<gene>
    <name evidence="6" type="ORF">PRVXT_002767</name>
</gene>
<feature type="domain" description="HTH arsR-type" evidence="5">
    <location>
        <begin position="1"/>
        <end position="90"/>
    </location>
</feature>
<keyword evidence="2" id="KW-0238">DNA-binding</keyword>
<evidence type="ECO:0000313" key="6">
    <source>
        <dbReference type="EMBL" id="XBX74709.1"/>
    </source>
</evidence>
<dbReference type="Pfam" id="PF01022">
    <property type="entry name" value="HTH_5"/>
    <property type="match status" value="1"/>
</dbReference>
<dbReference type="CDD" id="cd00090">
    <property type="entry name" value="HTH_ARSR"/>
    <property type="match status" value="1"/>
</dbReference>
<dbReference type="AlphaFoldDB" id="A0AAU7VKW5"/>